<dbReference type="GO" id="GO:0008270">
    <property type="term" value="F:zinc ion binding"/>
    <property type="evidence" value="ECO:0007669"/>
    <property type="project" value="UniProtKB-KW"/>
</dbReference>
<evidence type="ECO:0000256" key="5">
    <source>
        <dbReference type="ARBA" id="ARBA00022771"/>
    </source>
</evidence>
<keyword evidence="8 11" id="KW-0472">Membrane</keyword>
<evidence type="ECO:0000256" key="4">
    <source>
        <dbReference type="ARBA" id="ARBA00022723"/>
    </source>
</evidence>
<protein>
    <recommendedName>
        <fullName evidence="12">RING-type domain-containing protein</fullName>
    </recommendedName>
</protein>
<dbReference type="PANTHER" id="PTHR12981">
    <property type="entry name" value="ZINC FINGER PROTEIN-LIKE 1"/>
    <property type="match status" value="1"/>
</dbReference>
<dbReference type="PANTHER" id="PTHR12981:SF0">
    <property type="entry name" value="ZINC FINGER PROTEIN-LIKE 1"/>
    <property type="match status" value="1"/>
</dbReference>
<keyword evidence="4" id="KW-0479">Metal-binding</keyword>
<dbReference type="EMBL" id="CAXLJL010000933">
    <property type="protein sequence ID" value="CAL5141865.1"/>
    <property type="molecule type" value="Genomic_DNA"/>
</dbReference>
<keyword evidence="3 11" id="KW-0812">Transmembrane</keyword>
<evidence type="ECO:0000256" key="10">
    <source>
        <dbReference type="SAM" id="MobiDB-lite"/>
    </source>
</evidence>
<dbReference type="Gene3D" id="3.30.40.10">
    <property type="entry name" value="Zinc/RING finger domain, C3HC4 (zinc finger)"/>
    <property type="match status" value="1"/>
</dbReference>
<evidence type="ECO:0000256" key="11">
    <source>
        <dbReference type="SAM" id="Phobius"/>
    </source>
</evidence>
<name>A0AAV2TXG9_CALDB</name>
<comment type="similarity">
    <text evidence="2">Belongs to the ZFPL1 family.</text>
</comment>
<feature type="region of interest" description="Disordered" evidence="10">
    <location>
        <begin position="212"/>
        <end position="242"/>
    </location>
</feature>
<proteinExistence type="inferred from homology"/>
<dbReference type="Proteomes" id="UP001497525">
    <property type="component" value="Unassembled WGS sequence"/>
</dbReference>
<evidence type="ECO:0000256" key="1">
    <source>
        <dbReference type="ARBA" id="ARBA00004167"/>
    </source>
</evidence>
<evidence type="ECO:0000256" key="3">
    <source>
        <dbReference type="ARBA" id="ARBA00022692"/>
    </source>
</evidence>
<dbReference type="InterPro" id="IPR058731">
    <property type="entry name" value="Znf-B_box_ZFPL1-like"/>
</dbReference>
<comment type="caution">
    <text evidence="13">The sequence shown here is derived from an EMBL/GenBank/DDBJ whole genome shotgun (WGS) entry which is preliminary data.</text>
</comment>
<feature type="domain" description="RING-type" evidence="12">
    <location>
        <begin position="53"/>
        <end position="103"/>
    </location>
</feature>
<dbReference type="PROSITE" id="PS50089">
    <property type="entry name" value="ZF_RING_2"/>
    <property type="match status" value="1"/>
</dbReference>
<dbReference type="InterPro" id="IPR001841">
    <property type="entry name" value="Znf_RING"/>
</dbReference>
<comment type="subcellular location">
    <subcellularLocation>
        <location evidence="1">Membrane</location>
        <topology evidence="1">Single-pass membrane protein</topology>
    </subcellularLocation>
</comment>
<accession>A0AAV2TXG9</accession>
<sequence>MGLCKCERKRVTNLFCFEHRVNVCEFCLVSDHKRCIVKSYLRWLKDSDFNPSCAICSERFDEDTTKECVRLICLDVFHWDCLNNLVSQAPPTTAPAGFVCPSCGHPIIPQRNQGGPVAEDLRTFLNRAEWAKNGLTGLEGFSHTSSATKPMEFPPPNHLAHDARSANEEGRLFDPELDVAAKKFLSGQDVLITATKTAPALVPSNIEPSHAIPLGEFNSSPTTQRRDQTSLPSGRVSNSYEEEDKYKRRSVTRFLRTHIIKFLPRPNFRRRRTVLLFIFFLILGIILFSGYVRSVLPDEPEIDPMLRMHGNPNHPHVVEAESHKVNQLRLGEAK</sequence>
<reference evidence="13" key="1">
    <citation type="submission" date="2024-06" db="EMBL/GenBank/DDBJ databases">
        <authorList>
            <person name="Liu X."/>
            <person name="Lenzi L."/>
            <person name="Haldenby T S."/>
            <person name="Uol C."/>
        </authorList>
    </citation>
    <scope>NUCLEOTIDE SEQUENCE</scope>
</reference>
<evidence type="ECO:0000256" key="7">
    <source>
        <dbReference type="ARBA" id="ARBA00022989"/>
    </source>
</evidence>
<keyword evidence="5 9" id="KW-0863">Zinc-finger</keyword>
<keyword evidence="6" id="KW-0862">Zinc</keyword>
<evidence type="ECO:0000256" key="2">
    <source>
        <dbReference type="ARBA" id="ARBA00005561"/>
    </source>
</evidence>
<evidence type="ECO:0000313" key="14">
    <source>
        <dbReference type="Proteomes" id="UP001497525"/>
    </source>
</evidence>
<dbReference type="GO" id="GO:0005794">
    <property type="term" value="C:Golgi apparatus"/>
    <property type="evidence" value="ECO:0007669"/>
    <property type="project" value="TreeGrafter"/>
</dbReference>
<dbReference type="InterPro" id="IPR013083">
    <property type="entry name" value="Znf_RING/FYVE/PHD"/>
</dbReference>
<evidence type="ECO:0000259" key="12">
    <source>
        <dbReference type="PROSITE" id="PS50089"/>
    </source>
</evidence>
<gene>
    <name evidence="13" type="ORF">CDAUBV1_LOCUS17165</name>
</gene>
<keyword evidence="7 11" id="KW-1133">Transmembrane helix</keyword>
<dbReference type="CDD" id="cd16487">
    <property type="entry name" value="mRING-H2-C3DHC3_ZFPL1"/>
    <property type="match status" value="1"/>
</dbReference>
<feature type="compositionally biased region" description="Polar residues" evidence="10">
    <location>
        <begin position="217"/>
        <end position="239"/>
    </location>
</feature>
<dbReference type="GO" id="GO:0016020">
    <property type="term" value="C:membrane"/>
    <property type="evidence" value="ECO:0007669"/>
    <property type="project" value="UniProtKB-SubCell"/>
</dbReference>
<evidence type="ECO:0000313" key="13">
    <source>
        <dbReference type="EMBL" id="CAL5141865.1"/>
    </source>
</evidence>
<organism evidence="13 14">
    <name type="scientific">Calicophoron daubneyi</name>
    <name type="common">Rumen fluke</name>
    <name type="synonym">Paramphistomum daubneyi</name>
    <dbReference type="NCBI Taxonomy" id="300641"/>
    <lineage>
        <taxon>Eukaryota</taxon>
        <taxon>Metazoa</taxon>
        <taxon>Spiralia</taxon>
        <taxon>Lophotrochozoa</taxon>
        <taxon>Platyhelminthes</taxon>
        <taxon>Trematoda</taxon>
        <taxon>Digenea</taxon>
        <taxon>Plagiorchiida</taxon>
        <taxon>Pronocephalata</taxon>
        <taxon>Paramphistomoidea</taxon>
        <taxon>Paramphistomidae</taxon>
        <taxon>Calicophoron</taxon>
    </lineage>
</organism>
<evidence type="ECO:0000256" key="9">
    <source>
        <dbReference type="PROSITE-ProRule" id="PRU00175"/>
    </source>
</evidence>
<dbReference type="InterPro" id="IPR039043">
    <property type="entry name" value="ZFPL1"/>
</dbReference>
<dbReference type="InterPro" id="IPR058730">
    <property type="entry name" value="U-box_ZFPL1-like"/>
</dbReference>
<evidence type="ECO:0000256" key="8">
    <source>
        <dbReference type="ARBA" id="ARBA00023136"/>
    </source>
</evidence>
<feature type="transmembrane region" description="Helical" evidence="11">
    <location>
        <begin position="274"/>
        <end position="292"/>
    </location>
</feature>
<dbReference type="SUPFAM" id="SSF57850">
    <property type="entry name" value="RING/U-box"/>
    <property type="match status" value="1"/>
</dbReference>
<evidence type="ECO:0000256" key="6">
    <source>
        <dbReference type="ARBA" id="ARBA00022833"/>
    </source>
</evidence>
<dbReference type="Pfam" id="PF25993">
    <property type="entry name" value="zf-B_box_ZFPL1"/>
    <property type="match status" value="1"/>
</dbReference>
<dbReference type="AlphaFoldDB" id="A0AAV2TXG9"/>
<dbReference type="Pfam" id="PF25998">
    <property type="entry name" value="U-box_ZFPL1"/>
    <property type="match status" value="1"/>
</dbReference>